<name>A0A2T5MK75_9GAMM</name>
<comment type="function">
    <text evidence="2">Involved in the storage or transport of lipids necessary for membrane maintenance under stressful conditions. Displays a binding preference for lysophospholipids.</text>
</comment>
<dbReference type="InterPro" id="IPR000566">
    <property type="entry name" value="Lipocln_cytosolic_FA-bd_dom"/>
</dbReference>
<protein>
    <recommendedName>
        <fullName evidence="2">Outer membrane lipoprotein Blc</fullName>
    </recommendedName>
</protein>
<comment type="subcellular location">
    <subcellularLocation>
        <location evidence="2">Cell outer membrane</location>
    </subcellularLocation>
</comment>
<evidence type="ECO:0000313" key="5">
    <source>
        <dbReference type="Proteomes" id="UP000244248"/>
    </source>
</evidence>
<evidence type="ECO:0000256" key="2">
    <source>
        <dbReference type="PIRNR" id="PIRNR036893"/>
    </source>
</evidence>
<sequence>MNGIMKWSWTALIGIFSTAPHAESPATALPVPLVESVDLKRFMGSWYVIAQITADSDRGAHNAVETYSMNPDGSIATVYRNRQGSFDGPEKVMHPVGYVEDGSGNALWGIRLYWWLPFKLEYRVSYLEADYSVVIIARSKRDYVWLMSRKPNMSASDLARYTALIGSWGYDTSKLLSVPQRWPESSSK</sequence>
<dbReference type="GO" id="GO:0006950">
    <property type="term" value="P:response to stress"/>
    <property type="evidence" value="ECO:0007669"/>
    <property type="project" value="UniProtKB-ARBA"/>
</dbReference>
<comment type="subunit">
    <text evidence="2">Homodimer.</text>
</comment>
<feature type="chain" id="PRO_5015377511" description="Outer membrane lipoprotein Blc" evidence="2">
    <location>
        <begin position="23"/>
        <end position="188"/>
    </location>
</feature>
<dbReference type="Gene3D" id="2.40.128.20">
    <property type="match status" value="1"/>
</dbReference>
<keyword evidence="2" id="KW-0998">Cell outer membrane</keyword>
<gene>
    <name evidence="4" type="ORF">CJD38_02390</name>
</gene>
<keyword evidence="2" id="KW-0449">Lipoprotein</keyword>
<keyword evidence="5" id="KW-1185">Reference proteome</keyword>
<keyword evidence="2" id="KW-0732">Signal</keyword>
<evidence type="ECO:0000259" key="3">
    <source>
        <dbReference type="Pfam" id="PF08212"/>
    </source>
</evidence>
<reference evidence="4 5" key="1">
    <citation type="submission" date="2018-04" db="EMBL/GenBank/DDBJ databases">
        <title>Novel species isolated from glacier.</title>
        <authorList>
            <person name="Liu Q."/>
            <person name="Xin Y.-H."/>
        </authorList>
    </citation>
    <scope>NUCLEOTIDE SEQUENCE [LARGE SCALE GENOMIC DNA]</scope>
    <source>
        <strain evidence="4 5">GT1R17</strain>
    </source>
</reference>
<dbReference type="SUPFAM" id="SSF50814">
    <property type="entry name" value="Lipocalins"/>
    <property type="match status" value="1"/>
</dbReference>
<dbReference type="InterPro" id="IPR002446">
    <property type="entry name" value="Lipocalin_bac"/>
</dbReference>
<dbReference type="PIRSF" id="PIRSF036893">
    <property type="entry name" value="Lipocalin_ApoD"/>
    <property type="match status" value="1"/>
</dbReference>
<proteinExistence type="inferred from homology"/>
<keyword evidence="2" id="KW-0472">Membrane</keyword>
<dbReference type="PROSITE" id="PS00213">
    <property type="entry name" value="LIPOCALIN"/>
    <property type="match status" value="1"/>
</dbReference>
<evidence type="ECO:0000256" key="1">
    <source>
        <dbReference type="ARBA" id="ARBA00006889"/>
    </source>
</evidence>
<dbReference type="InterPro" id="IPR012674">
    <property type="entry name" value="Calycin"/>
</dbReference>
<evidence type="ECO:0000313" key="4">
    <source>
        <dbReference type="EMBL" id="PTU32983.1"/>
    </source>
</evidence>
<dbReference type="GO" id="GO:0009279">
    <property type="term" value="C:cell outer membrane"/>
    <property type="evidence" value="ECO:0007669"/>
    <property type="project" value="UniProtKB-SubCell"/>
</dbReference>
<comment type="similarity">
    <text evidence="1 2">Belongs to the calycin superfamily. Lipocalin family.</text>
</comment>
<dbReference type="InterPro" id="IPR047202">
    <property type="entry name" value="Lipocalin_Blc-like_dom"/>
</dbReference>
<dbReference type="OrthoDB" id="9793905at2"/>
<dbReference type="PANTHER" id="PTHR10612">
    <property type="entry name" value="APOLIPOPROTEIN D"/>
    <property type="match status" value="1"/>
</dbReference>
<dbReference type="RefSeq" id="WP_107938690.1">
    <property type="nucleotide sequence ID" value="NZ_QANS01000001.1"/>
</dbReference>
<organism evidence="4 5">
    <name type="scientific">Stenotrophobium rhamnosiphilum</name>
    <dbReference type="NCBI Taxonomy" id="2029166"/>
    <lineage>
        <taxon>Bacteria</taxon>
        <taxon>Pseudomonadati</taxon>
        <taxon>Pseudomonadota</taxon>
        <taxon>Gammaproteobacteria</taxon>
        <taxon>Nevskiales</taxon>
        <taxon>Nevskiaceae</taxon>
        <taxon>Stenotrophobium</taxon>
    </lineage>
</organism>
<feature type="domain" description="Lipocalin/cytosolic fatty-acid binding" evidence="3">
    <location>
        <begin position="37"/>
        <end position="180"/>
    </location>
</feature>
<dbReference type="CDD" id="cd19438">
    <property type="entry name" value="lipocalin_Blc-like"/>
    <property type="match status" value="1"/>
</dbReference>
<dbReference type="PANTHER" id="PTHR10612:SF34">
    <property type="entry name" value="APOLIPOPROTEIN D"/>
    <property type="match status" value="1"/>
</dbReference>
<dbReference type="EMBL" id="QANS01000001">
    <property type="protein sequence ID" value="PTU32983.1"/>
    <property type="molecule type" value="Genomic_DNA"/>
</dbReference>
<dbReference type="AlphaFoldDB" id="A0A2T5MK75"/>
<dbReference type="InterPro" id="IPR022272">
    <property type="entry name" value="Lipocalin_CS"/>
</dbReference>
<feature type="signal peptide" evidence="2">
    <location>
        <begin position="1"/>
        <end position="22"/>
    </location>
</feature>
<dbReference type="InterPro" id="IPR022271">
    <property type="entry name" value="Lipocalin_ApoD"/>
</dbReference>
<dbReference type="Proteomes" id="UP000244248">
    <property type="component" value="Unassembled WGS sequence"/>
</dbReference>
<dbReference type="GO" id="GO:0008289">
    <property type="term" value="F:lipid binding"/>
    <property type="evidence" value="ECO:0007669"/>
    <property type="project" value="UniProtKB-UniRule"/>
</dbReference>
<keyword evidence="2" id="KW-0446">Lipid-binding</keyword>
<dbReference type="PRINTS" id="PR01171">
    <property type="entry name" value="BCTLIPOCALIN"/>
</dbReference>
<accession>A0A2T5MK75</accession>
<comment type="caution">
    <text evidence="4">The sequence shown here is derived from an EMBL/GenBank/DDBJ whole genome shotgun (WGS) entry which is preliminary data.</text>
</comment>
<dbReference type="Pfam" id="PF08212">
    <property type="entry name" value="Lipocalin_2"/>
    <property type="match status" value="1"/>
</dbReference>